<feature type="transmembrane region" description="Helical" evidence="7">
    <location>
        <begin position="9"/>
        <end position="27"/>
    </location>
</feature>
<keyword evidence="3" id="KW-1003">Cell membrane</keyword>
<dbReference type="RefSeq" id="WP_342695336.1">
    <property type="nucleotide sequence ID" value="NZ_JBCGDO010000005.1"/>
</dbReference>
<feature type="transmembrane region" description="Helical" evidence="7">
    <location>
        <begin position="96"/>
        <end position="116"/>
    </location>
</feature>
<feature type="transmembrane region" description="Helical" evidence="7">
    <location>
        <begin position="123"/>
        <end position="140"/>
    </location>
</feature>
<feature type="transmembrane region" description="Helical" evidence="7">
    <location>
        <begin position="33"/>
        <end position="57"/>
    </location>
</feature>
<dbReference type="PANTHER" id="PTHR10464:SF4">
    <property type="entry name" value="UREA TRANSPORTER"/>
    <property type="match status" value="1"/>
</dbReference>
<accession>A0ABU9N325</accession>
<comment type="caution">
    <text evidence="9">The sequence shown here is derived from an EMBL/GenBank/DDBJ whole genome shotgun (WGS) entry which is preliminary data.</text>
</comment>
<feature type="transmembrane region" description="Helical" evidence="7">
    <location>
        <begin position="181"/>
        <end position="206"/>
    </location>
</feature>
<dbReference type="InterPro" id="IPR004937">
    <property type="entry name" value="Urea_transporter"/>
</dbReference>
<organism evidence="9 10">
    <name type="scientific">Flavobacterium aureirubrum</name>
    <dbReference type="NCBI Taxonomy" id="3133147"/>
    <lineage>
        <taxon>Bacteria</taxon>
        <taxon>Pseudomonadati</taxon>
        <taxon>Bacteroidota</taxon>
        <taxon>Flavobacteriia</taxon>
        <taxon>Flavobacteriales</taxon>
        <taxon>Flavobacteriaceae</taxon>
        <taxon>Flavobacterium</taxon>
    </lineage>
</organism>
<dbReference type="EMBL" id="JBCGDO010000005">
    <property type="protein sequence ID" value="MEM0542112.1"/>
    <property type="molecule type" value="Genomic_DNA"/>
</dbReference>
<dbReference type="InterPro" id="IPR011055">
    <property type="entry name" value="Dup_hybrid_motif"/>
</dbReference>
<keyword evidence="4 7" id="KW-0812">Transmembrane</keyword>
<dbReference type="PANTHER" id="PTHR10464">
    <property type="entry name" value="UREA TRANSPORTER"/>
    <property type="match status" value="1"/>
</dbReference>
<feature type="transmembrane region" description="Helical" evidence="7">
    <location>
        <begin position="213"/>
        <end position="231"/>
    </location>
</feature>
<evidence type="ECO:0000256" key="6">
    <source>
        <dbReference type="ARBA" id="ARBA00023136"/>
    </source>
</evidence>
<dbReference type="InterPro" id="IPR029020">
    <property type="entry name" value="Ammonium/urea_transptr"/>
</dbReference>
<keyword evidence="6 7" id="KW-0472">Membrane</keyword>
<comment type="subcellular location">
    <subcellularLocation>
        <location evidence="1">Cell membrane</location>
        <topology evidence="1">Multi-pass membrane protein</topology>
    </subcellularLocation>
</comment>
<name>A0ABU9N325_9FLAO</name>
<dbReference type="SUPFAM" id="SSF51261">
    <property type="entry name" value="Duplicated hybrid motif"/>
    <property type="match status" value="1"/>
</dbReference>
<evidence type="ECO:0000313" key="9">
    <source>
        <dbReference type="EMBL" id="MEM0542112.1"/>
    </source>
</evidence>
<protein>
    <submittedName>
        <fullName evidence="9">Urea transporter</fullName>
    </submittedName>
</protein>
<comment type="similarity">
    <text evidence="2">Belongs to the urea transporter family.</text>
</comment>
<evidence type="ECO:0000256" key="4">
    <source>
        <dbReference type="ARBA" id="ARBA00022692"/>
    </source>
</evidence>
<dbReference type="CDD" id="cd12797">
    <property type="entry name" value="M23_peptidase"/>
    <property type="match status" value="1"/>
</dbReference>
<dbReference type="InterPro" id="IPR016047">
    <property type="entry name" value="M23ase_b-sheet_dom"/>
</dbReference>
<sequence length="731" mass="84829">MNKLIKQNLIYYIEGILLSFSNIIFANKKWVGFCLFLLIATFPIKAFVVLSSLFIALSLSKLFNFDNQLAQTGTFTFNTVLVALGLSSRFSWSFDFLMLLLLFTTLSLFLSVWLFYYFSKKGLPFLVLPFLICMYILSINQQSYGHLNITTNISDDFFLLKDFINYFRINISNVFFDYFKILLSSLAAIFFIPSQFIGFCILVIIFFYSRINFLLVLLGFSIGVIFYLNFLGDFKELVFQTIGFNFILVALALGGFFIIPSTKVFLLQFFTVSFSCLLVGALNPLFIKVNSPLYSLPFVLVVLLFLTVLKYREKTNSIELVAFQQGSPEDNLYKNFYSKLRFKANTFFHVYLPIMGEWRMSQGIDGKVTHLGDWKHAFDFDIVDNNNKTYKNHGAFLKDYFAYEAPVIAPVSGYVVNILENIIDNPIGEINTLNNWGNSVVIKISDNFYLKISHLLNGSLKVKLDDYVYAGQIIGLCGNSGRSPEPHIHLQFQTSPEIGAKTIKYPFAYYLTKNENGQKFHSFDYPKKNEVVKNILPNNLLKNAFKFLPNHQIEWKVEKNKKIYYKKWFFGIDAYNKSYILDESTQAIAYFKNDGILFYFYDYFGSKNTELFQFYLAHQKVLLGVYKSVEVSDWIIPNFVIPKYLQWFFDCFAPFIQIVKAKYHNEIKEIDNEQNPSQIVLHSKIISSFFNYKRKYFQSKTIIFNDTIQSLNIQKNNQNINLSCLKISAIA</sequence>
<evidence type="ECO:0000256" key="5">
    <source>
        <dbReference type="ARBA" id="ARBA00022989"/>
    </source>
</evidence>
<evidence type="ECO:0000256" key="7">
    <source>
        <dbReference type="SAM" id="Phobius"/>
    </source>
</evidence>
<reference evidence="9 10" key="1">
    <citation type="submission" date="2024-03" db="EMBL/GenBank/DDBJ databases">
        <title>Two novel species of the genus Flavobacterium exhibiting potentially degradation of complex polysaccharides.</title>
        <authorList>
            <person name="Lian X."/>
        </authorList>
    </citation>
    <scope>NUCLEOTIDE SEQUENCE [LARGE SCALE GENOMIC DNA]</scope>
    <source>
        <strain evidence="10">j3</strain>
    </source>
</reference>
<gene>
    <name evidence="9" type="ORF">WFZ85_05765</name>
</gene>
<evidence type="ECO:0000256" key="3">
    <source>
        <dbReference type="ARBA" id="ARBA00022475"/>
    </source>
</evidence>
<feature type="transmembrane region" description="Helical" evidence="7">
    <location>
        <begin position="266"/>
        <end position="287"/>
    </location>
</feature>
<proteinExistence type="inferred from homology"/>
<keyword evidence="10" id="KW-1185">Reference proteome</keyword>
<evidence type="ECO:0000313" key="10">
    <source>
        <dbReference type="Proteomes" id="UP001460072"/>
    </source>
</evidence>
<feature type="transmembrane region" description="Helical" evidence="7">
    <location>
        <begin position="293"/>
        <end position="311"/>
    </location>
</feature>
<dbReference type="Proteomes" id="UP001460072">
    <property type="component" value="Unassembled WGS sequence"/>
</dbReference>
<evidence type="ECO:0000256" key="1">
    <source>
        <dbReference type="ARBA" id="ARBA00004651"/>
    </source>
</evidence>
<keyword evidence="5 7" id="KW-1133">Transmembrane helix</keyword>
<evidence type="ECO:0000259" key="8">
    <source>
        <dbReference type="Pfam" id="PF01551"/>
    </source>
</evidence>
<evidence type="ECO:0000256" key="2">
    <source>
        <dbReference type="ARBA" id="ARBA00005914"/>
    </source>
</evidence>
<dbReference type="Pfam" id="PF03253">
    <property type="entry name" value="UT"/>
    <property type="match status" value="1"/>
</dbReference>
<feature type="domain" description="M23ase beta-sheet core" evidence="8">
    <location>
        <begin position="403"/>
        <end position="493"/>
    </location>
</feature>
<feature type="transmembrane region" description="Helical" evidence="7">
    <location>
        <begin position="237"/>
        <end position="259"/>
    </location>
</feature>
<dbReference type="Gene3D" id="1.10.3430.10">
    <property type="entry name" value="Ammonium transporter AmtB like domains"/>
    <property type="match status" value="1"/>
</dbReference>
<dbReference type="Pfam" id="PF01551">
    <property type="entry name" value="Peptidase_M23"/>
    <property type="match status" value="1"/>
</dbReference>
<dbReference type="Gene3D" id="2.70.70.10">
    <property type="entry name" value="Glucose Permease (Domain IIA)"/>
    <property type="match status" value="1"/>
</dbReference>